<proteinExistence type="predicted"/>
<gene>
    <name evidence="1" type="ORF">DS2_12223</name>
</gene>
<dbReference type="STRING" id="1328313.DS2_12223"/>
<dbReference type="Pfam" id="PF11993">
    <property type="entry name" value="VC2046"/>
    <property type="match status" value="1"/>
</dbReference>
<sequence length="159" mass="17480">MQVIHEGHIAASLNRALGQNQRGDFSLLLAMLDDNVCENAQFKLATQQQQAEQADEAVLKQQLGVVDAFKVSADEQAYESALDQSYALNFAGLAMNKLVAYLNPPALSQFNDKGKIDQHVIDNLSVHARNRLVAAQQTQEQTTSPKTDPTLLYDILQAV</sequence>
<keyword evidence="2" id="KW-1185">Reference proteome</keyword>
<reference evidence="1 2" key="1">
    <citation type="journal article" date="2014" name="Genome Announc.">
        <title>Draft Genome Sequence of the Agar-Degrading Bacterium Catenovulum sp. Strain DS-2, Isolated from Intestines of Haliotis diversicolor.</title>
        <authorList>
            <person name="Shan D."/>
            <person name="Li X."/>
            <person name="Gu Z."/>
            <person name="Wei G."/>
            <person name="Gao Z."/>
            <person name="Shao Z."/>
        </authorList>
    </citation>
    <scope>NUCLEOTIDE SEQUENCE [LARGE SCALE GENOMIC DNA]</scope>
    <source>
        <strain evidence="1 2">DS-2</strain>
    </source>
</reference>
<comment type="caution">
    <text evidence="1">The sequence shown here is derived from an EMBL/GenBank/DDBJ whole genome shotgun (WGS) entry which is preliminary data.</text>
</comment>
<dbReference type="RefSeq" id="WP_035015098.1">
    <property type="nucleotide sequence ID" value="NZ_ARZY01000023.1"/>
</dbReference>
<evidence type="ECO:0000313" key="2">
    <source>
        <dbReference type="Proteomes" id="UP000019276"/>
    </source>
</evidence>
<dbReference type="AlphaFoldDB" id="W7Q9F1"/>
<name>W7Q9F1_9ALTE</name>
<organism evidence="1 2">
    <name type="scientific">Catenovulum agarivorans DS-2</name>
    <dbReference type="NCBI Taxonomy" id="1328313"/>
    <lineage>
        <taxon>Bacteria</taxon>
        <taxon>Pseudomonadati</taxon>
        <taxon>Pseudomonadota</taxon>
        <taxon>Gammaproteobacteria</taxon>
        <taxon>Alteromonadales</taxon>
        <taxon>Alteromonadaceae</taxon>
        <taxon>Catenovulum</taxon>
    </lineage>
</organism>
<protein>
    <submittedName>
        <fullName evidence="1">Uncharacterized protein</fullName>
    </submittedName>
</protein>
<dbReference type="Proteomes" id="UP000019276">
    <property type="component" value="Unassembled WGS sequence"/>
</dbReference>
<evidence type="ECO:0000313" key="1">
    <source>
        <dbReference type="EMBL" id="EWH09449.1"/>
    </source>
</evidence>
<dbReference type="InterPro" id="IPR021879">
    <property type="entry name" value="VC2046_fam"/>
</dbReference>
<accession>W7Q9F1</accession>
<dbReference type="EMBL" id="ARZY01000023">
    <property type="protein sequence ID" value="EWH09449.1"/>
    <property type="molecule type" value="Genomic_DNA"/>
</dbReference>
<dbReference type="OrthoDB" id="6385811at2"/>